<keyword evidence="11 14" id="KW-0460">Magnesium</keyword>
<dbReference type="InterPro" id="IPR032677">
    <property type="entry name" value="GTP_cyclohydro_II"/>
</dbReference>
<dbReference type="Gene3D" id="3.40.50.10990">
    <property type="entry name" value="GTP cyclohydrolase II"/>
    <property type="match status" value="1"/>
</dbReference>
<evidence type="ECO:0000256" key="10">
    <source>
        <dbReference type="ARBA" id="ARBA00022723"/>
    </source>
</evidence>
<evidence type="ECO:0000256" key="14">
    <source>
        <dbReference type="HAMAP-Rule" id="MF_00180"/>
    </source>
</evidence>
<feature type="binding site" evidence="14">
    <location>
        <position position="144"/>
    </location>
    <ligand>
        <name>Mg(2+)</name>
        <dbReference type="ChEBI" id="CHEBI:18420"/>
        <label>2</label>
    </ligand>
</feature>
<feature type="binding site" evidence="14">
    <location>
        <begin position="141"/>
        <end position="145"/>
    </location>
    <ligand>
        <name>D-ribulose 5-phosphate</name>
        <dbReference type="ChEBI" id="CHEBI:58121"/>
    </ligand>
</feature>
<comment type="cofactor">
    <cofactor evidence="2">
        <name>Mn(2+)</name>
        <dbReference type="ChEBI" id="CHEBI:29035"/>
    </cofactor>
</comment>
<dbReference type="PANTHER" id="PTHR21327">
    <property type="entry name" value="GTP CYCLOHYDROLASE II-RELATED"/>
    <property type="match status" value="1"/>
</dbReference>
<dbReference type="PANTHER" id="PTHR21327:SF34">
    <property type="entry name" value="3,4-DIHYDROXY-2-BUTANONE 4-PHOSPHATE SYNTHASE"/>
    <property type="match status" value="1"/>
</dbReference>
<feature type="site" description="Essential for catalytic activity" evidence="14">
    <location>
        <position position="127"/>
    </location>
</feature>
<reference evidence="16 17" key="1">
    <citation type="submission" date="2020-05" db="EMBL/GenBank/DDBJ databases">
        <title>Complete genome sequence of Deefgea sp. D17.</title>
        <authorList>
            <person name="Bae J.-W."/>
            <person name="Han J.E."/>
        </authorList>
    </citation>
    <scope>NUCLEOTIDE SEQUENCE [LARGE SCALE GENOMIC DNA]</scope>
    <source>
        <strain evidence="16 17">D17</strain>
    </source>
</reference>
<name>A0A6M8SQM0_9NEIS</name>
<comment type="similarity">
    <text evidence="14">Belongs to the DHBP synthase family.</text>
</comment>
<feature type="site" description="Essential for catalytic activity" evidence="14">
    <location>
        <position position="165"/>
    </location>
</feature>
<dbReference type="GO" id="GO:0005829">
    <property type="term" value="C:cytosol"/>
    <property type="evidence" value="ECO:0007669"/>
    <property type="project" value="TreeGrafter"/>
</dbReference>
<evidence type="ECO:0000313" key="16">
    <source>
        <dbReference type="EMBL" id="QKJ67623.1"/>
    </source>
</evidence>
<dbReference type="Gene3D" id="3.90.870.10">
    <property type="entry name" value="DHBP synthase"/>
    <property type="match status" value="1"/>
</dbReference>
<dbReference type="UniPathway" id="UPA00275">
    <property type="reaction ID" value="UER00399"/>
</dbReference>
<dbReference type="GO" id="GO:0003935">
    <property type="term" value="F:GTP cyclohydrolase II activity"/>
    <property type="evidence" value="ECO:0007669"/>
    <property type="project" value="TreeGrafter"/>
</dbReference>
<evidence type="ECO:0000256" key="8">
    <source>
        <dbReference type="ARBA" id="ARBA00018836"/>
    </source>
</evidence>
<dbReference type="AlphaFoldDB" id="A0A6M8SQM0"/>
<comment type="function">
    <text evidence="3 14">Catalyzes the conversion of D-ribulose 5-phosphate to formate and 3,4-dihydroxy-2-butanone 4-phosphate.</text>
</comment>
<dbReference type="InterPro" id="IPR000422">
    <property type="entry name" value="DHBP_synthase_RibB"/>
</dbReference>
<dbReference type="NCBIfam" id="TIGR00506">
    <property type="entry name" value="ribB"/>
    <property type="match status" value="1"/>
</dbReference>
<gene>
    <name evidence="14 16" type="primary">ribB</name>
    <name evidence="16" type="ORF">HQN60_13380</name>
</gene>
<evidence type="ECO:0000256" key="6">
    <source>
        <dbReference type="ARBA" id="ARBA00008976"/>
    </source>
</evidence>
<keyword evidence="10 14" id="KW-0479">Metal-binding</keyword>
<dbReference type="FunFam" id="3.90.870.10:FF:000001">
    <property type="entry name" value="Riboflavin biosynthesis protein RibBA"/>
    <property type="match status" value="1"/>
</dbReference>
<organism evidence="16 17">
    <name type="scientific">Deefgea piscis</name>
    <dbReference type="NCBI Taxonomy" id="2739061"/>
    <lineage>
        <taxon>Bacteria</taxon>
        <taxon>Pseudomonadati</taxon>
        <taxon>Pseudomonadota</taxon>
        <taxon>Betaproteobacteria</taxon>
        <taxon>Neisseriales</taxon>
        <taxon>Chitinibacteraceae</taxon>
        <taxon>Deefgea</taxon>
    </lineage>
</organism>
<dbReference type="GO" id="GO:0008686">
    <property type="term" value="F:3,4-dihydroxy-2-butanone-4-phosphate synthase activity"/>
    <property type="evidence" value="ECO:0007669"/>
    <property type="project" value="UniProtKB-UniRule"/>
</dbReference>
<accession>A0A6M8SQM0</accession>
<evidence type="ECO:0000313" key="17">
    <source>
        <dbReference type="Proteomes" id="UP000504844"/>
    </source>
</evidence>
<keyword evidence="17" id="KW-1185">Reference proteome</keyword>
<dbReference type="HAMAP" id="MF_00180">
    <property type="entry name" value="RibB"/>
    <property type="match status" value="1"/>
</dbReference>
<dbReference type="Pfam" id="PF00926">
    <property type="entry name" value="DHBP_synthase"/>
    <property type="match status" value="1"/>
</dbReference>
<comment type="cofactor">
    <cofactor evidence="14">
        <name>Mg(2+)</name>
        <dbReference type="ChEBI" id="CHEBI:18420"/>
    </cofactor>
    <cofactor evidence="14">
        <name>Mn(2+)</name>
        <dbReference type="ChEBI" id="CHEBI:29035"/>
    </cofactor>
    <text evidence="14">Binds 2 divalent metal cations per subunit. Magnesium or manganese.</text>
</comment>
<dbReference type="GO" id="GO:0009231">
    <property type="term" value="P:riboflavin biosynthetic process"/>
    <property type="evidence" value="ECO:0007669"/>
    <property type="project" value="UniProtKB-UniRule"/>
</dbReference>
<evidence type="ECO:0000259" key="15">
    <source>
        <dbReference type="Pfam" id="PF00925"/>
    </source>
</evidence>
<evidence type="ECO:0000256" key="4">
    <source>
        <dbReference type="ARBA" id="ARBA00004904"/>
    </source>
</evidence>
<protein>
    <recommendedName>
        <fullName evidence="8 14">3,4-dihydroxy-2-butanone 4-phosphate synthase</fullName>
        <shortName evidence="14">DHBP synthase</shortName>
        <ecNumber evidence="7 14">4.1.99.12</ecNumber>
    </recommendedName>
</protein>
<evidence type="ECO:0000256" key="3">
    <source>
        <dbReference type="ARBA" id="ARBA00002284"/>
    </source>
</evidence>
<keyword evidence="12 14" id="KW-0464">Manganese</keyword>
<dbReference type="RefSeq" id="WP_173534124.1">
    <property type="nucleotide sequence ID" value="NZ_CP054143.1"/>
</dbReference>
<sequence length="366" mass="39503">MSQIAPVNEIIAELKAGRMVVLVDEEDRENEGDLVLAADFVTPEAINFMAKFGRGLICLTLDQARCQHLNLPTMVKNNGSSFGTNFTASIEAAEGVTTGISAHDRALTIQKAVAFGAKASDLVSPGHVFPIMAQPGGVLVRAGHTEAGCDLAMMAGLTPASVICEIMNEDGTMARLPELLEFAKTHQLKIGTIADLIHYRSQTESLVECVGRRMIRTLAGEFELAVYRDKLTAATHLALIKGQPAVDREVLVRVHEPLSVMDWIDLDSSAHSWSIEATLNAISAAGEGVVILLHRTELGSDLLGRALPELKLNPPQKWDLRTYGIGAQMLKDLGVGRMRLMSPERKIPSMMGFGLEITGFVAPEGK</sequence>
<evidence type="ECO:0000256" key="9">
    <source>
        <dbReference type="ARBA" id="ARBA00022619"/>
    </source>
</evidence>
<dbReference type="GO" id="GO:0000287">
    <property type="term" value="F:magnesium ion binding"/>
    <property type="evidence" value="ECO:0007669"/>
    <property type="project" value="UniProtKB-UniRule"/>
</dbReference>
<comment type="catalytic activity">
    <reaction evidence="1 14">
        <text>D-ribulose 5-phosphate = (2S)-2-hydroxy-3-oxobutyl phosphate + formate + H(+)</text>
        <dbReference type="Rhea" id="RHEA:18457"/>
        <dbReference type="ChEBI" id="CHEBI:15378"/>
        <dbReference type="ChEBI" id="CHEBI:15740"/>
        <dbReference type="ChEBI" id="CHEBI:58121"/>
        <dbReference type="ChEBI" id="CHEBI:58830"/>
        <dbReference type="EC" id="4.1.99.12"/>
    </reaction>
</comment>
<dbReference type="NCBIfam" id="NF010626">
    <property type="entry name" value="PRK14019.1"/>
    <property type="match status" value="1"/>
</dbReference>
<dbReference type="Proteomes" id="UP000504844">
    <property type="component" value="Chromosome"/>
</dbReference>
<dbReference type="EC" id="4.1.99.12" evidence="7 14"/>
<comment type="subunit">
    <text evidence="14">Homodimer.</text>
</comment>
<dbReference type="GO" id="GO:0030145">
    <property type="term" value="F:manganese ion binding"/>
    <property type="evidence" value="ECO:0007669"/>
    <property type="project" value="UniProtKB-UniRule"/>
</dbReference>
<dbReference type="KEGG" id="dee:HQN60_13380"/>
<dbReference type="InterPro" id="IPR036144">
    <property type="entry name" value="RibA-like_sf"/>
</dbReference>
<dbReference type="EMBL" id="CP054143">
    <property type="protein sequence ID" value="QKJ67623.1"/>
    <property type="molecule type" value="Genomic_DNA"/>
</dbReference>
<evidence type="ECO:0000256" key="13">
    <source>
        <dbReference type="ARBA" id="ARBA00023239"/>
    </source>
</evidence>
<feature type="binding site" evidence="14">
    <location>
        <position position="29"/>
    </location>
    <ligand>
        <name>Mg(2+)</name>
        <dbReference type="ChEBI" id="CHEBI:18420"/>
        <label>1</label>
    </ligand>
</feature>
<evidence type="ECO:0000256" key="12">
    <source>
        <dbReference type="ARBA" id="ARBA00023211"/>
    </source>
</evidence>
<evidence type="ECO:0000256" key="2">
    <source>
        <dbReference type="ARBA" id="ARBA00001936"/>
    </source>
</evidence>
<keyword evidence="13 14" id="KW-0456">Lyase</keyword>
<dbReference type="PIRSF" id="PIRSF001259">
    <property type="entry name" value="RibA"/>
    <property type="match status" value="1"/>
</dbReference>
<comment type="similarity">
    <text evidence="6">In the C-terminal section; belongs to the GTP cyclohydrolase II family.</text>
</comment>
<proteinExistence type="inferred from homology"/>
<comment type="similarity">
    <text evidence="5">In the N-terminal section; belongs to the DHBP synthase family.</text>
</comment>
<evidence type="ECO:0000256" key="11">
    <source>
        <dbReference type="ARBA" id="ARBA00022842"/>
    </source>
</evidence>
<evidence type="ECO:0000256" key="1">
    <source>
        <dbReference type="ARBA" id="ARBA00000141"/>
    </source>
</evidence>
<dbReference type="InterPro" id="IPR017945">
    <property type="entry name" value="DHBP_synth_RibB-like_a/b_dom"/>
</dbReference>
<feature type="binding site" evidence="14">
    <location>
        <begin position="28"/>
        <end position="29"/>
    </location>
    <ligand>
        <name>D-ribulose 5-phosphate</name>
        <dbReference type="ChEBI" id="CHEBI:58121"/>
    </ligand>
</feature>
<dbReference type="SUPFAM" id="SSF142695">
    <property type="entry name" value="RibA-like"/>
    <property type="match status" value="1"/>
</dbReference>
<dbReference type="Pfam" id="PF00925">
    <property type="entry name" value="GTP_cyclohydro2"/>
    <property type="match status" value="1"/>
</dbReference>
<keyword evidence="9 14" id="KW-0686">Riboflavin biosynthesis</keyword>
<feature type="binding site" evidence="14">
    <location>
        <position position="29"/>
    </location>
    <ligand>
        <name>Mg(2+)</name>
        <dbReference type="ChEBI" id="CHEBI:18420"/>
        <label>2</label>
    </ligand>
</feature>
<evidence type="ECO:0000256" key="7">
    <source>
        <dbReference type="ARBA" id="ARBA00012153"/>
    </source>
</evidence>
<feature type="domain" description="GTP cyclohydrolase II" evidence="15">
    <location>
        <begin position="212"/>
        <end position="361"/>
    </location>
</feature>
<feature type="binding site" evidence="14">
    <location>
        <position position="33"/>
    </location>
    <ligand>
        <name>D-ribulose 5-phosphate</name>
        <dbReference type="ChEBI" id="CHEBI:58121"/>
    </ligand>
</feature>
<comment type="pathway">
    <text evidence="4 14">Cofactor biosynthesis; riboflavin biosynthesis; 2-hydroxy-3-oxobutyl phosphate from D-ribulose 5-phosphate: step 1/1.</text>
</comment>
<evidence type="ECO:0000256" key="5">
    <source>
        <dbReference type="ARBA" id="ARBA00005520"/>
    </source>
</evidence>
<dbReference type="SUPFAM" id="SSF55821">
    <property type="entry name" value="YrdC/RibB"/>
    <property type="match status" value="1"/>
</dbReference>